<keyword evidence="3" id="KW-1185">Reference proteome</keyword>
<evidence type="ECO:0000313" key="2">
    <source>
        <dbReference type="EMBL" id="CAH0560308.1"/>
    </source>
</evidence>
<sequence length="459" mass="52552">MNLLVKEEKDVVKEYNPTCFCKESKDEIVKCLEEKVDYVYSFRDRFFENHDIKEAINKNADVEKLMLEMLSIFDKHESLALQVNKARYNYLRGKLLNVMPKFNVVAESLLSKACKLDPKMLEAWNELGECYWKNEELQKAKNCFEMAAKDEVKKNKIALRNLSMIARQEICENAEERNKNIRLGLNYAKEAVRLDTHDGISWSILGNAHLSSFFGIHQNPQTLKRCINAYSHAEKDVIARSTPDLHYNKGITLKYEEEFLLALESFKRASSYDPTWEPPKIKERQLLEYLREINDLVSTRGKMKAKRLQQILQSIDAKQLGPFGGGGYTSSGGKTVKLEETLLNDLKTGLNEEKVVLGKVVCSIRNDDTVPFTFCLVDTNCTCVVVTIYNLASGKGVIIGDSVAIPEPFVTDVDFSYNDKKYKFRLIRVENPLILVINSKKGTRELMAGVQMSLFKKFD</sequence>
<dbReference type="Proteomes" id="UP001154078">
    <property type="component" value="Chromosome 7"/>
</dbReference>
<reference evidence="2" key="1">
    <citation type="submission" date="2021-12" db="EMBL/GenBank/DDBJ databases">
        <authorList>
            <person name="King R."/>
        </authorList>
    </citation>
    <scope>NUCLEOTIDE SEQUENCE</scope>
</reference>
<dbReference type="Gene3D" id="1.25.40.10">
    <property type="entry name" value="Tetratricopeptide repeat domain"/>
    <property type="match status" value="1"/>
</dbReference>
<organism evidence="2 3">
    <name type="scientific">Brassicogethes aeneus</name>
    <name type="common">Rape pollen beetle</name>
    <name type="synonym">Meligethes aeneus</name>
    <dbReference type="NCBI Taxonomy" id="1431903"/>
    <lineage>
        <taxon>Eukaryota</taxon>
        <taxon>Metazoa</taxon>
        <taxon>Ecdysozoa</taxon>
        <taxon>Arthropoda</taxon>
        <taxon>Hexapoda</taxon>
        <taxon>Insecta</taxon>
        <taxon>Pterygota</taxon>
        <taxon>Neoptera</taxon>
        <taxon>Endopterygota</taxon>
        <taxon>Coleoptera</taxon>
        <taxon>Polyphaga</taxon>
        <taxon>Cucujiformia</taxon>
        <taxon>Nitidulidae</taxon>
        <taxon>Meligethinae</taxon>
        <taxon>Brassicogethes</taxon>
    </lineage>
</organism>
<dbReference type="InterPro" id="IPR011990">
    <property type="entry name" value="TPR-like_helical_dom_sf"/>
</dbReference>
<gene>
    <name evidence="2" type="ORF">MELIAE_LOCUS10076</name>
</gene>
<evidence type="ECO:0000259" key="1">
    <source>
        <dbReference type="Pfam" id="PF16669"/>
    </source>
</evidence>
<dbReference type="InterPro" id="IPR019734">
    <property type="entry name" value="TPR_rpt"/>
</dbReference>
<dbReference type="Pfam" id="PF16669">
    <property type="entry name" value="TTC5_OB"/>
    <property type="match status" value="1"/>
</dbReference>
<dbReference type="OrthoDB" id="423589at2759"/>
<dbReference type="InterPro" id="IPR032076">
    <property type="entry name" value="TTC5_OB"/>
</dbReference>
<dbReference type="Gene3D" id="2.40.50.550">
    <property type="match status" value="1"/>
</dbReference>
<name>A0A9P0BCS5_BRAAE</name>
<feature type="domain" description="Tetratricopeptide repeat protein 5 OB fold" evidence="1">
    <location>
        <begin position="338"/>
        <end position="448"/>
    </location>
</feature>
<protein>
    <recommendedName>
        <fullName evidence="1">Tetratricopeptide repeat protein 5 OB fold domain-containing protein</fullName>
    </recommendedName>
</protein>
<dbReference type="InterPro" id="IPR038645">
    <property type="entry name" value="TTC5_OB_sf"/>
</dbReference>
<dbReference type="AlphaFoldDB" id="A0A9P0BCS5"/>
<dbReference type="SUPFAM" id="SSF48452">
    <property type="entry name" value="TPR-like"/>
    <property type="match status" value="2"/>
</dbReference>
<dbReference type="EMBL" id="OV121138">
    <property type="protein sequence ID" value="CAH0560308.1"/>
    <property type="molecule type" value="Genomic_DNA"/>
</dbReference>
<dbReference type="SMART" id="SM00028">
    <property type="entry name" value="TPR"/>
    <property type="match status" value="2"/>
</dbReference>
<proteinExistence type="predicted"/>
<accession>A0A9P0BCS5</accession>
<evidence type="ECO:0000313" key="3">
    <source>
        <dbReference type="Proteomes" id="UP001154078"/>
    </source>
</evidence>